<dbReference type="EMBL" id="BMXE01000001">
    <property type="protein sequence ID" value="GHB17407.1"/>
    <property type="molecule type" value="Genomic_DNA"/>
</dbReference>
<keyword evidence="1" id="KW-1133">Transmembrane helix</keyword>
<evidence type="ECO:0000313" key="3">
    <source>
        <dbReference type="Proteomes" id="UP000637980"/>
    </source>
</evidence>
<keyword evidence="1" id="KW-0472">Membrane</keyword>
<proteinExistence type="predicted"/>
<feature type="transmembrane region" description="Helical" evidence="1">
    <location>
        <begin position="20"/>
        <end position="39"/>
    </location>
</feature>
<name>A0ABQ3DV54_9HYPH</name>
<reference evidence="3" key="1">
    <citation type="journal article" date="2019" name="Int. J. Syst. Evol. Microbiol.">
        <title>The Global Catalogue of Microorganisms (GCM) 10K type strain sequencing project: providing services to taxonomists for standard genome sequencing and annotation.</title>
        <authorList>
            <consortium name="The Broad Institute Genomics Platform"/>
            <consortium name="The Broad Institute Genome Sequencing Center for Infectious Disease"/>
            <person name="Wu L."/>
            <person name="Ma J."/>
        </authorList>
    </citation>
    <scope>NUCLEOTIDE SEQUENCE [LARGE SCALE GENOMIC DNA]</scope>
    <source>
        <strain evidence="3">KCTC 12861</strain>
    </source>
</reference>
<comment type="caution">
    <text evidence="2">The sequence shown here is derived from an EMBL/GenBank/DDBJ whole genome shotgun (WGS) entry which is preliminary data.</text>
</comment>
<dbReference type="Proteomes" id="UP000637980">
    <property type="component" value="Unassembled WGS sequence"/>
</dbReference>
<keyword evidence="1" id="KW-0812">Transmembrane</keyword>
<protein>
    <submittedName>
        <fullName evidence="2">Uncharacterized protein</fullName>
    </submittedName>
</protein>
<feature type="transmembrane region" description="Helical" evidence="1">
    <location>
        <begin position="182"/>
        <end position="199"/>
    </location>
</feature>
<accession>A0ABQ3DV54</accession>
<gene>
    <name evidence="2" type="ORF">GCM10007094_01090</name>
</gene>
<organism evidence="2 3">
    <name type="scientific">Pseudovibrio japonicus</name>
    <dbReference type="NCBI Taxonomy" id="366534"/>
    <lineage>
        <taxon>Bacteria</taxon>
        <taxon>Pseudomonadati</taxon>
        <taxon>Pseudomonadota</taxon>
        <taxon>Alphaproteobacteria</taxon>
        <taxon>Hyphomicrobiales</taxon>
        <taxon>Stappiaceae</taxon>
        <taxon>Pseudovibrio</taxon>
    </lineage>
</organism>
<evidence type="ECO:0000256" key="1">
    <source>
        <dbReference type="SAM" id="Phobius"/>
    </source>
</evidence>
<sequence>MDQFSKSNRALPSAFREYLVLGFLIVVVALLGNGLWLYVNANSEPKQNTFGVYFDANETYFAFFHVLSETEYGVVLYNTDTDETKFYTSSEKVIRSPRFSHNSDEIYLSADSLLNTDATNSDANTGTFTSHLYRCNIANDSCDRQFDFPGSIRDTAELEDGNILFSGARPKMWRVPGRPTKFMSAIAILIFIFLIKTLAQSKN</sequence>
<keyword evidence="3" id="KW-1185">Reference proteome</keyword>
<dbReference type="SUPFAM" id="SSF82171">
    <property type="entry name" value="DPP6 N-terminal domain-like"/>
    <property type="match status" value="1"/>
</dbReference>
<evidence type="ECO:0000313" key="2">
    <source>
        <dbReference type="EMBL" id="GHB17407.1"/>
    </source>
</evidence>